<dbReference type="CDD" id="cd08514">
    <property type="entry name" value="PBP2_AppA_like"/>
    <property type="match status" value="1"/>
</dbReference>
<evidence type="ECO:0000313" key="8">
    <source>
        <dbReference type="EMBL" id="MDQ0177435.1"/>
    </source>
</evidence>
<evidence type="ECO:0000256" key="4">
    <source>
        <dbReference type="ARBA" id="ARBA00022729"/>
    </source>
</evidence>
<organism evidence="8 9">
    <name type="scientific">Bacillus chungangensis</name>
    <dbReference type="NCBI Taxonomy" id="587633"/>
    <lineage>
        <taxon>Bacteria</taxon>
        <taxon>Bacillati</taxon>
        <taxon>Bacillota</taxon>
        <taxon>Bacilli</taxon>
        <taxon>Bacillales</taxon>
        <taxon>Bacillaceae</taxon>
        <taxon>Bacillus</taxon>
    </lineage>
</organism>
<feature type="region of interest" description="Disordered" evidence="5">
    <location>
        <begin position="27"/>
        <end position="51"/>
    </location>
</feature>
<protein>
    <submittedName>
        <fullName evidence="8">Peptide/nickel transport system substrate-binding protein</fullName>
    </submittedName>
</protein>
<gene>
    <name evidence="8" type="ORF">J2S08_003315</name>
</gene>
<comment type="subcellular location">
    <subcellularLocation>
        <location evidence="1">Cell membrane</location>
        <topology evidence="1">Lipid-anchor</topology>
    </subcellularLocation>
</comment>
<dbReference type="PROSITE" id="PS51257">
    <property type="entry name" value="PROKAR_LIPOPROTEIN"/>
    <property type="match status" value="1"/>
</dbReference>
<dbReference type="Pfam" id="PF00496">
    <property type="entry name" value="SBP_bac_5"/>
    <property type="match status" value="1"/>
</dbReference>
<comment type="caution">
    <text evidence="8">The sequence shown here is derived from an EMBL/GenBank/DDBJ whole genome shotgun (WGS) entry which is preliminary data.</text>
</comment>
<feature type="chain" id="PRO_5047100008" evidence="6">
    <location>
        <begin position="21"/>
        <end position="553"/>
    </location>
</feature>
<dbReference type="InterPro" id="IPR000914">
    <property type="entry name" value="SBP_5_dom"/>
</dbReference>
<dbReference type="InterPro" id="IPR039424">
    <property type="entry name" value="SBP_5"/>
</dbReference>
<dbReference type="Gene3D" id="3.90.76.10">
    <property type="entry name" value="Dipeptide-binding Protein, Domain 1"/>
    <property type="match status" value="1"/>
</dbReference>
<name>A0ABT9WXE4_9BACI</name>
<dbReference type="Gene3D" id="3.10.105.10">
    <property type="entry name" value="Dipeptide-binding Protein, Domain 3"/>
    <property type="match status" value="1"/>
</dbReference>
<dbReference type="PROSITE" id="PS01040">
    <property type="entry name" value="SBP_BACTERIAL_5"/>
    <property type="match status" value="1"/>
</dbReference>
<sequence>MKKKAYLLLSMMLVLSMFLAACGGKDASKDSEKSSGDGKKEESTGEPQYGGDLVFGISGSPTNFNNLYYNDNVSSNIIDMMFIGLTSADLDFNQTTEGAAAESVEESEDALTYTVKIKEGIKFHDGEELNADDVVFTYNIPLSPDYDGVRAAYFKSLESVEKVDDYTVKFHMKEVDVQFPLIGLGFAILPEHILGDVPIADLGEHEFNTKNPIGAGPFKFVEWKDGEYVKVEAFEDYFDGRPYLDTITYKIVPDANTMLAQLQSGDINYFPQVDQPDVETVEAFADAANLRLENSMALSYTYLGYNMRNDLFKDKKVRQAITHAINREEIVENVMDGHGEVAHVPESPLSWAYNPDVPKFDFDREKAKELLAEAGWEPGADGILEKDGKKFSFEIKTNQGNKVREDVAVILQEQLKEVGIDAKPAIMEFSALIKDLNSVERNFEAVVMGWSLAIDPDPSGIFHTDEMEKGNNMQGYSNPDIDPLMEAQLKEKDREKRKEMIGEIQAQIAEDQPYTFLYYPDEYRAMPKNLRGYEFHPKNQIYHANKWWLEEEK</sequence>
<keyword evidence="9" id="KW-1185">Reference proteome</keyword>
<feature type="signal peptide" evidence="6">
    <location>
        <begin position="1"/>
        <end position="20"/>
    </location>
</feature>
<keyword evidence="3" id="KW-0813">Transport</keyword>
<feature type="domain" description="Solute-binding protein family 5" evidence="7">
    <location>
        <begin position="97"/>
        <end position="463"/>
    </location>
</feature>
<evidence type="ECO:0000259" key="7">
    <source>
        <dbReference type="Pfam" id="PF00496"/>
    </source>
</evidence>
<dbReference type="SUPFAM" id="SSF53850">
    <property type="entry name" value="Periplasmic binding protein-like II"/>
    <property type="match status" value="1"/>
</dbReference>
<accession>A0ABT9WXE4</accession>
<comment type="similarity">
    <text evidence="2">Belongs to the bacterial solute-binding protein 5 family.</text>
</comment>
<evidence type="ECO:0000256" key="2">
    <source>
        <dbReference type="ARBA" id="ARBA00005695"/>
    </source>
</evidence>
<evidence type="ECO:0000256" key="3">
    <source>
        <dbReference type="ARBA" id="ARBA00022448"/>
    </source>
</evidence>
<dbReference type="PANTHER" id="PTHR30290:SF9">
    <property type="entry name" value="OLIGOPEPTIDE-BINDING PROTEIN APPA"/>
    <property type="match status" value="1"/>
</dbReference>
<reference evidence="8 9" key="1">
    <citation type="submission" date="2023-07" db="EMBL/GenBank/DDBJ databases">
        <title>Genomic Encyclopedia of Type Strains, Phase IV (KMG-IV): sequencing the most valuable type-strain genomes for metagenomic binning, comparative biology and taxonomic classification.</title>
        <authorList>
            <person name="Goeker M."/>
        </authorList>
    </citation>
    <scope>NUCLEOTIDE SEQUENCE [LARGE SCALE GENOMIC DNA]</scope>
    <source>
        <strain evidence="8 9">DSM 23837</strain>
    </source>
</reference>
<dbReference type="PANTHER" id="PTHR30290">
    <property type="entry name" value="PERIPLASMIC BINDING COMPONENT OF ABC TRANSPORTER"/>
    <property type="match status" value="1"/>
</dbReference>
<dbReference type="Proteomes" id="UP001223586">
    <property type="component" value="Unassembled WGS sequence"/>
</dbReference>
<evidence type="ECO:0000313" key="9">
    <source>
        <dbReference type="Proteomes" id="UP001223586"/>
    </source>
</evidence>
<dbReference type="PIRSF" id="PIRSF002741">
    <property type="entry name" value="MppA"/>
    <property type="match status" value="1"/>
</dbReference>
<dbReference type="Gene3D" id="3.40.190.10">
    <property type="entry name" value="Periplasmic binding protein-like II"/>
    <property type="match status" value="1"/>
</dbReference>
<feature type="compositionally biased region" description="Basic and acidic residues" evidence="5">
    <location>
        <begin position="27"/>
        <end position="43"/>
    </location>
</feature>
<evidence type="ECO:0000256" key="1">
    <source>
        <dbReference type="ARBA" id="ARBA00004193"/>
    </source>
</evidence>
<keyword evidence="4 6" id="KW-0732">Signal</keyword>
<proteinExistence type="inferred from homology"/>
<dbReference type="InterPro" id="IPR023765">
    <property type="entry name" value="SBP_5_CS"/>
</dbReference>
<evidence type="ECO:0000256" key="6">
    <source>
        <dbReference type="SAM" id="SignalP"/>
    </source>
</evidence>
<dbReference type="EMBL" id="JAUSTT010000022">
    <property type="protein sequence ID" value="MDQ0177435.1"/>
    <property type="molecule type" value="Genomic_DNA"/>
</dbReference>
<dbReference type="RefSeq" id="WP_307231407.1">
    <property type="nucleotide sequence ID" value="NZ_JAUSTT010000022.1"/>
</dbReference>
<evidence type="ECO:0000256" key="5">
    <source>
        <dbReference type="SAM" id="MobiDB-lite"/>
    </source>
</evidence>
<dbReference type="InterPro" id="IPR030678">
    <property type="entry name" value="Peptide/Ni-bd"/>
</dbReference>